<feature type="repeat" description="TPR" evidence="4">
    <location>
        <begin position="87"/>
        <end position="120"/>
    </location>
</feature>
<keyword evidence="1" id="KW-0677">Repeat</keyword>
<evidence type="ECO:0000256" key="3">
    <source>
        <dbReference type="ARBA" id="ARBA00022803"/>
    </source>
</evidence>
<dbReference type="RefSeq" id="WP_250061936.1">
    <property type="nucleotide sequence ID" value="NZ_JAIKTS010000001.1"/>
</dbReference>
<comment type="caution">
    <text evidence="8">The sequence shown here is derived from an EMBL/GenBank/DDBJ whole genome shotgun (WGS) entry which is preliminary data.</text>
</comment>
<evidence type="ECO:0000256" key="5">
    <source>
        <dbReference type="SAM" id="Phobius"/>
    </source>
</evidence>
<keyword evidence="5" id="KW-0812">Transmembrane</keyword>
<sequence length="338" mass="35316">MVNALFLSLAGLLAAVATGTALWPLLRAGKRSLWGSLVATMVAATLGLYLWLGTPMALQPAAAGAPQTLEQAVEQLQAALDERPGRTDGWVLLARSQLELGRTAEAAAAFERAVQLEPDEPELLLEAAQARARAHPQMHFDDTALQWLQHARTLAPDSERAAWLIGIVQRQRGQPADAARTWEALLPRLEAGAATALREQIAAARADAGLPPMAGATPPPTADAARTLTVQVTLAPALQARVVAGKDTLFVLARIPGGPPMPVAVQRHPATPAPLTVTLGDGDSPMPTQKLSALDQVEVVARLSASGTAMRQAGDVESVPVTVALPAGKPLHITLGQP</sequence>
<gene>
    <name evidence="8" type="ORF">K5L01_03325</name>
</gene>
<dbReference type="PROSITE" id="PS50005">
    <property type="entry name" value="TPR"/>
    <property type="match status" value="1"/>
</dbReference>
<reference evidence="8 9" key="1">
    <citation type="submission" date="2021-08" db="EMBL/GenBank/DDBJ databases">
        <title>Novel members of of the genus Stenotrophomonas from differernt environment.</title>
        <authorList>
            <person name="Deng Y."/>
        </authorList>
    </citation>
    <scope>NUCLEOTIDE SEQUENCE [LARGE SCALE GENOMIC DNA]</scope>
    <source>
        <strain evidence="8 9">CPCC 101365</strain>
    </source>
</reference>
<evidence type="ECO:0000259" key="7">
    <source>
        <dbReference type="Pfam" id="PF23914"/>
    </source>
</evidence>
<evidence type="ECO:0000256" key="1">
    <source>
        <dbReference type="ARBA" id="ARBA00022737"/>
    </source>
</evidence>
<dbReference type="InterPro" id="IPR056412">
    <property type="entry name" value="Ig_CycH"/>
</dbReference>
<dbReference type="PANTHER" id="PTHR47870">
    <property type="entry name" value="CYTOCHROME C-TYPE BIOGENESIS PROTEIN CCMH"/>
    <property type="match status" value="1"/>
</dbReference>
<organism evidence="8 9">
    <name type="scientific">Stenotrophomonas mori</name>
    <dbReference type="NCBI Taxonomy" id="2871096"/>
    <lineage>
        <taxon>Bacteria</taxon>
        <taxon>Pseudomonadati</taxon>
        <taxon>Pseudomonadota</taxon>
        <taxon>Gammaproteobacteria</taxon>
        <taxon>Lysobacterales</taxon>
        <taxon>Lysobacteraceae</taxon>
        <taxon>Stenotrophomonas</taxon>
    </lineage>
</organism>
<name>A0ABT0SEY6_9GAMM</name>
<keyword evidence="5" id="KW-0472">Membrane</keyword>
<feature type="domain" description="Cytochrome c-type biogenesis protein H TPR" evidence="7">
    <location>
        <begin position="76"/>
        <end position="192"/>
    </location>
</feature>
<evidence type="ECO:0000313" key="8">
    <source>
        <dbReference type="EMBL" id="MCL7713691.1"/>
    </source>
</evidence>
<proteinExistence type="predicted"/>
<accession>A0ABT0SEY6</accession>
<dbReference type="Gene3D" id="1.25.40.10">
    <property type="entry name" value="Tetratricopeptide repeat domain"/>
    <property type="match status" value="1"/>
</dbReference>
<dbReference type="EMBL" id="JAIKTS010000001">
    <property type="protein sequence ID" value="MCL7713691.1"/>
    <property type="molecule type" value="Genomic_DNA"/>
</dbReference>
<dbReference type="Proteomes" id="UP001431235">
    <property type="component" value="Unassembled WGS sequence"/>
</dbReference>
<dbReference type="InterPro" id="IPR056413">
    <property type="entry name" value="TPR_CcmH_CycH"/>
</dbReference>
<protein>
    <submittedName>
        <fullName evidence="8">Tetratricopeptide repeat protein</fullName>
    </submittedName>
</protein>
<evidence type="ECO:0000259" key="6">
    <source>
        <dbReference type="Pfam" id="PF23892"/>
    </source>
</evidence>
<dbReference type="SUPFAM" id="SSF48452">
    <property type="entry name" value="TPR-like"/>
    <property type="match status" value="1"/>
</dbReference>
<keyword evidence="9" id="KW-1185">Reference proteome</keyword>
<keyword evidence="5" id="KW-1133">Transmembrane helix</keyword>
<keyword evidence="2" id="KW-0201">Cytochrome c-type biogenesis</keyword>
<feature type="transmembrane region" description="Helical" evidence="5">
    <location>
        <begin position="33"/>
        <end position="52"/>
    </location>
</feature>
<evidence type="ECO:0000256" key="2">
    <source>
        <dbReference type="ARBA" id="ARBA00022748"/>
    </source>
</evidence>
<evidence type="ECO:0000256" key="4">
    <source>
        <dbReference type="PROSITE-ProRule" id="PRU00339"/>
    </source>
</evidence>
<dbReference type="PANTHER" id="PTHR47870:SF1">
    <property type="entry name" value="CYTOCHROME C-TYPE BIOGENESIS PROTEIN CCMH"/>
    <property type="match status" value="1"/>
</dbReference>
<keyword evidence="3 4" id="KW-0802">TPR repeat</keyword>
<dbReference type="InterPro" id="IPR051263">
    <property type="entry name" value="C-type_cytochrome_biogenesis"/>
</dbReference>
<dbReference type="InterPro" id="IPR019734">
    <property type="entry name" value="TPR_rpt"/>
</dbReference>
<dbReference type="Pfam" id="PF23892">
    <property type="entry name" value="Ig_CycH"/>
    <property type="match status" value="1"/>
</dbReference>
<dbReference type="InterPro" id="IPR011990">
    <property type="entry name" value="TPR-like_helical_dom_sf"/>
</dbReference>
<dbReference type="Pfam" id="PF23914">
    <property type="entry name" value="TPR_CcmH_CycH"/>
    <property type="match status" value="1"/>
</dbReference>
<evidence type="ECO:0000313" key="9">
    <source>
        <dbReference type="Proteomes" id="UP001431235"/>
    </source>
</evidence>
<feature type="domain" description="Cytochrome c-type biogenesis protein H Ig-like" evidence="6">
    <location>
        <begin position="228"/>
        <end position="334"/>
    </location>
</feature>